<evidence type="ECO:0000313" key="2">
    <source>
        <dbReference type="EMBL" id="KAF3555584.1"/>
    </source>
</evidence>
<proteinExistence type="predicted"/>
<dbReference type="PROSITE" id="PS50222">
    <property type="entry name" value="EF_HAND_2"/>
    <property type="match status" value="1"/>
</dbReference>
<dbReference type="PROSITE" id="PS00018">
    <property type="entry name" value="EF_HAND_1"/>
    <property type="match status" value="1"/>
</dbReference>
<dbReference type="PANTHER" id="PTHR14009:SF31">
    <property type="entry name" value="MITOCHONDRIAL PROTON_CALCIUM EXCHANGER PROTEIN"/>
    <property type="match status" value="1"/>
</dbReference>
<name>A0A8S9QRW1_BRACR</name>
<evidence type="ECO:0000313" key="3">
    <source>
        <dbReference type="Proteomes" id="UP000712600"/>
    </source>
</evidence>
<reference evidence="2" key="1">
    <citation type="submission" date="2019-12" db="EMBL/GenBank/DDBJ databases">
        <title>Genome sequencing and annotation of Brassica cretica.</title>
        <authorList>
            <person name="Studholme D.J."/>
            <person name="Sarris P."/>
        </authorList>
    </citation>
    <scope>NUCLEOTIDE SEQUENCE</scope>
    <source>
        <strain evidence="2">PFS-109/04</strain>
        <tissue evidence="2">Leaf</tissue>
    </source>
</reference>
<dbReference type="Proteomes" id="UP000712600">
    <property type="component" value="Unassembled WGS sequence"/>
</dbReference>
<dbReference type="GO" id="GO:0030003">
    <property type="term" value="P:intracellular monoatomic cation homeostasis"/>
    <property type="evidence" value="ECO:0007669"/>
    <property type="project" value="TreeGrafter"/>
</dbReference>
<dbReference type="InterPro" id="IPR018247">
    <property type="entry name" value="EF_Hand_1_Ca_BS"/>
</dbReference>
<organism evidence="2 3">
    <name type="scientific">Brassica cretica</name>
    <name type="common">Mustard</name>
    <dbReference type="NCBI Taxonomy" id="69181"/>
    <lineage>
        <taxon>Eukaryota</taxon>
        <taxon>Viridiplantae</taxon>
        <taxon>Streptophyta</taxon>
        <taxon>Embryophyta</taxon>
        <taxon>Tracheophyta</taxon>
        <taxon>Spermatophyta</taxon>
        <taxon>Magnoliopsida</taxon>
        <taxon>eudicotyledons</taxon>
        <taxon>Gunneridae</taxon>
        <taxon>Pentapetalae</taxon>
        <taxon>rosids</taxon>
        <taxon>malvids</taxon>
        <taxon>Brassicales</taxon>
        <taxon>Brassicaceae</taxon>
        <taxon>Brassiceae</taxon>
        <taxon>Brassica</taxon>
    </lineage>
</organism>
<sequence>MLQNLEKEIDDIDAKIGKGWLLLDRDRDGKVTPDEVAADAMYLKDRLALQQLISSLSKDKGMVKVNDWEDESRNEFLRLVKKEVEGKDVDGEKAAMKAYKTASDQSDEVSEADKVSSALMEKVDGMIQNMEKEIDDVKIGKGFLDRDRVGKVTPAALCT</sequence>
<dbReference type="PANTHER" id="PTHR14009">
    <property type="entry name" value="LEUCINE ZIPPER-EF-HAND CONTAINING TRANSMEMBRANE PROTEIN"/>
    <property type="match status" value="1"/>
</dbReference>
<dbReference type="EMBL" id="QGKX02000996">
    <property type="protein sequence ID" value="KAF3555584.1"/>
    <property type="molecule type" value="Genomic_DNA"/>
</dbReference>
<accession>A0A8S9QRW1</accession>
<dbReference type="GO" id="GO:0005743">
    <property type="term" value="C:mitochondrial inner membrane"/>
    <property type="evidence" value="ECO:0007669"/>
    <property type="project" value="InterPro"/>
</dbReference>
<dbReference type="InterPro" id="IPR002048">
    <property type="entry name" value="EF_hand_dom"/>
</dbReference>
<comment type="caution">
    <text evidence="2">The sequence shown here is derived from an EMBL/GenBank/DDBJ whole genome shotgun (WGS) entry which is preliminary data.</text>
</comment>
<feature type="domain" description="EF-hand" evidence="1">
    <location>
        <begin position="11"/>
        <end position="46"/>
    </location>
</feature>
<dbReference type="InterPro" id="IPR044202">
    <property type="entry name" value="LETM1/MDM38-like"/>
</dbReference>
<evidence type="ECO:0000259" key="1">
    <source>
        <dbReference type="PROSITE" id="PS50222"/>
    </source>
</evidence>
<dbReference type="AlphaFoldDB" id="A0A8S9QRW1"/>
<dbReference type="GO" id="GO:0005509">
    <property type="term" value="F:calcium ion binding"/>
    <property type="evidence" value="ECO:0007669"/>
    <property type="project" value="InterPro"/>
</dbReference>
<protein>
    <recommendedName>
        <fullName evidence="1">EF-hand domain-containing protein</fullName>
    </recommendedName>
</protein>
<gene>
    <name evidence="2" type="ORF">F2Q69_00014605</name>
</gene>